<accession>D3SNK5</accession>
<dbReference type="Gene3D" id="2.40.420.20">
    <property type="match status" value="1"/>
</dbReference>
<feature type="domain" description="CusB-like beta-barrel" evidence="5">
    <location>
        <begin position="205"/>
        <end position="273"/>
    </location>
</feature>
<dbReference type="EMBL" id="CP001931">
    <property type="protein sequence ID" value="ADC88742.1"/>
    <property type="molecule type" value="Genomic_DNA"/>
</dbReference>
<gene>
    <name evidence="6" type="ordered locus">Thal_0105</name>
</gene>
<evidence type="ECO:0000256" key="3">
    <source>
        <dbReference type="SAM" id="SignalP"/>
    </source>
</evidence>
<dbReference type="eggNOG" id="COG0845">
    <property type="taxonomic scope" value="Bacteria"/>
</dbReference>
<evidence type="ECO:0000256" key="2">
    <source>
        <dbReference type="SAM" id="Coils"/>
    </source>
</evidence>
<keyword evidence="7" id="KW-1185">Reference proteome</keyword>
<proteinExistence type="inferred from homology"/>
<keyword evidence="3" id="KW-0732">Signal</keyword>
<dbReference type="GO" id="GO:0015562">
    <property type="term" value="F:efflux transmembrane transporter activity"/>
    <property type="evidence" value="ECO:0007669"/>
    <property type="project" value="TreeGrafter"/>
</dbReference>
<evidence type="ECO:0000313" key="6">
    <source>
        <dbReference type="EMBL" id="ADC88742.1"/>
    </source>
</evidence>
<dbReference type="InterPro" id="IPR058625">
    <property type="entry name" value="MdtA-like_BSH"/>
</dbReference>
<evidence type="ECO:0000259" key="4">
    <source>
        <dbReference type="Pfam" id="PF25917"/>
    </source>
</evidence>
<reference evidence="7" key="1">
    <citation type="journal article" date="2010" name="Stand. Genomic Sci.">
        <title>Complete genome sequence of Thermocrinis albus type strain (HI 11/12T).</title>
        <authorList>
            <person name="Wirth R."/>
            <person name="Sikorski J."/>
            <person name="Brambilla E."/>
            <person name="Misra M."/>
            <person name="Lapidus A."/>
            <person name="Copeland A."/>
            <person name="Nolan M."/>
            <person name="Lucas S."/>
            <person name="Chen F."/>
            <person name="Tice H."/>
            <person name="Cheng J.F."/>
            <person name="Han C."/>
            <person name="Detter J.C."/>
            <person name="Tapia R."/>
            <person name="Bruce D."/>
            <person name="Goodwin L."/>
            <person name="Pitluck S."/>
            <person name="Pati A."/>
            <person name="Anderson I."/>
            <person name="Ivanova N."/>
            <person name="Mavromatis K."/>
            <person name="Mikhailova N."/>
            <person name="Chen A."/>
            <person name="Palaniappan K."/>
            <person name="Bilek Y."/>
            <person name="Hader T."/>
            <person name="Land M."/>
            <person name="Hauser L."/>
            <person name="Chang Y.J."/>
            <person name="Jeffries C.D."/>
            <person name="Tindall B.J."/>
            <person name="Rohde M."/>
            <person name="Goker M."/>
            <person name="Bristow J."/>
            <person name="Eisen J.A."/>
            <person name="Markowitz V."/>
            <person name="Hugenholtz P."/>
            <person name="Kyrpides N.C."/>
            <person name="Klenk H.P."/>
        </authorList>
    </citation>
    <scope>NUCLEOTIDE SEQUENCE [LARGE SCALE GENOMIC DNA]</scope>
    <source>
        <strain evidence="7">DSM 14484 / JCM 11386 / HI 11/12</strain>
    </source>
</reference>
<dbReference type="KEGG" id="tal:Thal_0105"/>
<dbReference type="NCBIfam" id="TIGR01730">
    <property type="entry name" value="RND_mfp"/>
    <property type="match status" value="1"/>
</dbReference>
<dbReference type="RefSeq" id="WP_012991149.1">
    <property type="nucleotide sequence ID" value="NC_013894.1"/>
</dbReference>
<dbReference type="Gene3D" id="1.10.287.470">
    <property type="entry name" value="Helix hairpin bin"/>
    <property type="match status" value="1"/>
</dbReference>
<feature type="signal peptide" evidence="3">
    <location>
        <begin position="1"/>
        <end position="18"/>
    </location>
</feature>
<feature type="domain" description="Multidrug resistance protein MdtA-like barrel-sandwich hybrid" evidence="4">
    <location>
        <begin position="57"/>
        <end position="197"/>
    </location>
</feature>
<dbReference type="PANTHER" id="PTHR30469:SF15">
    <property type="entry name" value="HLYD FAMILY OF SECRETION PROTEINS"/>
    <property type="match status" value="1"/>
</dbReference>
<dbReference type="Gene3D" id="2.40.30.170">
    <property type="match status" value="1"/>
</dbReference>
<evidence type="ECO:0000256" key="1">
    <source>
        <dbReference type="ARBA" id="ARBA00009477"/>
    </source>
</evidence>
<comment type="similarity">
    <text evidence="1">Belongs to the membrane fusion protein (MFP) (TC 8.A.1) family.</text>
</comment>
<dbReference type="STRING" id="638303.Thal_0105"/>
<dbReference type="AlphaFoldDB" id="D3SNK5"/>
<dbReference type="PANTHER" id="PTHR30469">
    <property type="entry name" value="MULTIDRUG RESISTANCE PROTEIN MDTA"/>
    <property type="match status" value="1"/>
</dbReference>
<dbReference type="HOGENOM" id="CLU_018816_1_2_0"/>
<feature type="chain" id="PRO_5003050589" evidence="3">
    <location>
        <begin position="19"/>
        <end position="347"/>
    </location>
</feature>
<dbReference type="GO" id="GO:1990281">
    <property type="term" value="C:efflux pump complex"/>
    <property type="evidence" value="ECO:0007669"/>
    <property type="project" value="TreeGrafter"/>
</dbReference>
<keyword evidence="2" id="KW-0175">Coiled coil</keyword>
<organism evidence="6 7">
    <name type="scientific">Thermocrinis albus (strain DSM 14484 / JCM 11386 / HI 11/12)</name>
    <dbReference type="NCBI Taxonomy" id="638303"/>
    <lineage>
        <taxon>Bacteria</taxon>
        <taxon>Pseudomonadati</taxon>
        <taxon>Aquificota</taxon>
        <taxon>Aquificia</taxon>
        <taxon>Aquificales</taxon>
        <taxon>Aquificaceae</taxon>
        <taxon>Thermocrinis</taxon>
    </lineage>
</organism>
<feature type="coiled-coil region" evidence="2">
    <location>
        <begin position="96"/>
        <end position="161"/>
    </location>
</feature>
<dbReference type="InterPro" id="IPR006143">
    <property type="entry name" value="RND_pump_MFP"/>
</dbReference>
<protein>
    <submittedName>
        <fullName evidence="6">Efflux transporter, RND family, MFP subunit</fullName>
    </submittedName>
</protein>
<dbReference type="Proteomes" id="UP000002043">
    <property type="component" value="Chromosome"/>
</dbReference>
<evidence type="ECO:0000259" key="5">
    <source>
        <dbReference type="Pfam" id="PF25954"/>
    </source>
</evidence>
<dbReference type="InterPro" id="IPR058792">
    <property type="entry name" value="Beta-barrel_RND_2"/>
</dbReference>
<dbReference type="Pfam" id="PF25954">
    <property type="entry name" value="Beta-barrel_RND_2"/>
    <property type="match status" value="1"/>
</dbReference>
<dbReference type="Gene3D" id="2.40.50.100">
    <property type="match status" value="1"/>
</dbReference>
<evidence type="ECO:0000313" key="7">
    <source>
        <dbReference type="Proteomes" id="UP000002043"/>
    </source>
</evidence>
<dbReference type="SUPFAM" id="SSF111369">
    <property type="entry name" value="HlyD-like secretion proteins"/>
    <property type="match status" value="1"/>
</dbReference>
<name>D3SNK5_THEAH</name>
<dbReference type="Pfam" id="PF25917">
    <property type="entry name" value="BSH_RND"/>
    <property type="match status" value="1"/>
</dbReference>
<sequence length="347" mass="39528">MMVLILAALLLFLHSCHRQEQSVPKPQAIRVSTVTVKGEEISVPYETKAYLEAEKDVVLRPEVNGRVLELYVDEGSYVKRGQRLLKIDPSQYENTVRQLEAQLQQARVQYQNLEDIVRRRELLFQKDLIAKEDLQNVKTQLRSQEEVIRSIKAQLDNARLELSKTVLRAPFDGYIAQRMVNVGDYLTVQSPTFRLVTLDPIKAVFQVPQELLPYVKEGMEISLRVEGVGERKGKVFFVSPVADNNRMITVKALLANDNRQLKPGMYGVVSIPTQKLTLFRLPENAVVLRGTQKVVWRISQNTAQPVNVEVVLHQNGTVYVRGDLKDGDRIAVENAFLLREGAKVEER</sequence>